<protein>
    <recommendedName>
        <fullName evidence="5">DUF3322 and DUF2220 domain-containing protein</fullName>
    </recommendedName>
</protein>
<accession>A0A2G6JBC1</accession>
<dbReference type="Pfam" id="PF11795">
    <property type="entry name" value="DUF3322"/>
    <property type="match status" value="1"/>
</dbReference>
<comment type="caution">
    <text evidence="3">The sequence shown here is derived from an EMBL/GenBank/DDBJ whole genome shotgun (WGS) entry which is preliminary data.</text>
</comment>
<feature type="domain" description="DUF3322" evidence="2">
    <location>
        <begin position="24"/>
        <end position="250"/>
    </location>
</feature>
<gene>
    <name evidence="3" type="ORF">CSA61_00755</name>
</gene>
<dbReference type="Proteomes" id="UP000242733">
    <property type="component" value="Unassembled WGS sequence"/>
</dbReference>
<reference evidence="3 4" key="1">
    <citation type="submission" date="2017-10" db="EMBL/GenBank/DDBJ databases">
        <title>Novel microbial diversity and functional potential in the marine mammal oral microbiome.</title>
        <authorList>
            <person name="Dudek N.K."/>
            <person name="Sun C.L."/>
            <person name="Burstein D."/>
            <person name="Kantor R.S."/>
            <person name="Aliaga Goltsman D.S."/>
            <person name="Bik E.M."/>
            <person name="Thomas B.C."/>
            <person name="Banfield J.F."/>
            <person name="Relman D.A."/>
        </authorList>
    </citation>
    <scope>NUCLEOTIDE SEQUENCE [LARGE SCALE GENOMIC DNA]</scope>
    <source>
        <strain evidence="3">DOLJORAL78_49_30</strain>
    </source>
</reference>
<dbReference type="EMBL" id="PDSG01000004">
    <property type="protein sequence ID" value="PIE20725.1"/>
    <property type="molecule type" value="Genomic_DNA"/>
</dbReference>
<feature type="domain" description="Wadjet protein JetD C-terminal" evidence="1">
    <location>
        <begin position="273"/>
        <end position="442"/>
    </location>
</feature>
<dbReference type="InterPro" id="IPR024537">
    <property type="entry name" value="DUF3322"/>
</dbReference>
<evidence type="ECO:0000259" key="2">
    <source>
        <dbReference type="Pfam" id="PF11795"/>
    </source>
</evidence>
<dbReference type="AlphaFoldDB" id="A0A2G6JBC1"/>
<proteinExistence type="predicted"/>
<evidence type="ECO:0000313" key="4">
    <source>
        <dbReference type="Proteomes" id="UP000242733"/>
    </source>
</evidence>
<organism evidence="3 4">
    <name type="scientific">Neptuniibacter caesariensis</name>
    <dbReference type="NCBI Taxonomy" id="207954"/>
    <lineage>
        <taxon>Bacteria</taxon>
        <taxon>Pseudomonadati</taxon>
        <taxon>Pseudomonadota</taxon>
        <taxon>Gammaproteobacteria</taxon>
        <taxon>Oceanospirillales</taxon>
        <taxon>Oceanospirillaceae</taxon>
        <taxon>Neptuniibacter</taxon>
    </lineage>
</organism>
<evidence type="ECO:0000313" key="3">
    <source>
        <dbReference type="EMBL" id="PIE20725.1"/>
    </source>
</evidence>
<name>A0A2G6JBC1_NEPCE</name>
<dbReference type="Pfam" id="PF09983">
    <property type="entry name" value="JetD_C"/>
    <property type="match status" value="1"/>
</dbReference>
<evidence type="ECO:0008006" key="5">
    <source>
        <dbReference type="Google" id="ProtNLM"/>
    </source>
</evidence>
<dbReference type="InterPro" id="IPR024534">
    <property type="entry name" value="JetD_C"/>
</dbReference>
<sequence>MTSNSASGRDSLQTRQTGKWGLLPADALQLLKVKYWQKPKKLKSLLSDGQSFPLVISLKPPRGNAAIRDIGHFQSFVASWKGFSQNPVQRLDQGSGQKEQASNNTGCVVRWEKRNFRSLVGQDIPTHLTIPDIESLARLLGPVEERQLQNWLEKIRYLFQSLLSQSSSPHINDHQASLQHNACDHHLFQALIDHLEALDRFEQGDLALLARLLPQLQKGMGQGCYLRALLVTFVDTKFIEQNLRIIESVVAALLDRNVKKTGLISWLDCKEKPRDWLLVKPLCEETRSRLGGLPLLRLSSDTLQEFELPASNILVIENEQSCLALQNVHDTIAVSGGGKNVAWMKAGWLADKNVGYWGDIDSEGLAILSDARSKLSSITPLMMDELTVKTFAERMVPEPDSVSKDPVALTETELVLFKGLRADHYAGRRLEQERLPMEYIAQHIDAWVV</sequence>
<evidence type="ECO:0000259" key="1">
    <source>
        <dbReference type="Pfam" id="PF09983"/>
    </source>
</evidence>